<sequence>MMLKFYFSNIIQPEITTLRSGITLYSKYSNQTYESYCFMFRGGIRSENSAQQGSLVSLKILQHLQIDKFLFESQSWSNFMITPELHNINCLFLDEDRISAADYICSVALQKQKMTLQLSKISNYLSVQQQKFHGSISQILLKVYFPQLSLLNVIPEDQPFQTFQSTQITKNNCIIGYQGRREHEEIVSIFEQLIPNYQEFLGRVFDPFYQIEQFKSQTIRIENQITSDFEVLLLFQGPSLQDEKHLQIDTIISEILGNLDEQKGEIGFKVKSRCYDKLLQYNNFLTNAGCISQGFSDFGLFGLYLKGMNTHKQEIYNLAIEEIQKLRVISDNEIIRAKNIVITKYYSNLQRQHDQLIYELENIILKGKLTVLEGFKDQINGITRKDIENRIEQLIGSKELTIIYVGKGCNLMADEKLTRMRMQC</sequence>
<dbReference type="Pfam" id="PF05193">
    <property type="entry name" value="Peptidase_M16_C"/>
    <property type="match status" value="1"/>
</dbReference>
<feature type="domain" description="Peptidase M16 C-terminal" evidence="3">
    <location>
        <begin position="161"/>
        <end position="340"/>
    </location>
</feature>
<dbReference type="EMBL" id="CAJJDP010000010">
    <property type="protein sequence ID" value="CAD8139792.1"/>
    <property type="molecule type" value="Genomic_DNA"/>
</dbReference>
<dbReference type="InterPro" id="IPR007863">
    <property type="entry name" value="Peptidase_M16_C"/>
</dbReference>
<gene>
    <name evidence="4" type="ORF">POCTA_138.1.T0110071</name>
</gene>
<protein>
    <recommendedName>
        <fullName evidence="3">Peptidase M16 C-terminal domain-containing protein</fullName>
    </recommendedName>
</protein>
<proteinExistence type="inferred from homology"/>
<comment type="function">
    <text evidence="1">Substrate recognition and binding subunit of the essential mitochondrial processing protease (MPP), which cleaves the mitochondrial sequence off newly imported precursors proteins.</text>
</comment>
<evidence type="ECO:0000313" key="4">
    <source>
        <dbReference type="EMBL" id="CAD8139792.1"/>
    </source>
</evidence>
<evidence type="ECO:0000313" key="5">
    <source>
        <dbReference type="Proteomes" id="UP000683925"/>
    </source>
</evidence>
<dbReference type="Proteomes" id="UP000683925">
    <property type="component" value="Unassembled WGS sequence"/>
</dbReference>
<evidence type="ECO:0000256" key="1">
    <source>
        <dbReference type="ARBA" id="ARBA00002123"/>
    </source>
</evidence>
<reference evidence="4" key="1">
    <citation type="submission" date="2021-01" db="EMBL/GenBank/DDBJ databases">
        <authorList>
            <consortium name="Genoscope - CEA"/>
            <person name="William W."/>
        </authorList>
    </citation>
    <scope>NUCLEOTIDE SEQUENCE</scope>
</reference>
<dbReference type="OMA" id="HNINCLF"/>
<evidence type="ECO:0000259" key="3">
    <source>
        <dbReference type="Pfam" id="PF05193"/>
    </source>
</evidence>
<dbReference type="InterPro" id="IPR050361">
    <property type="entry name" value="MPP/UQCRC_Complex"/>
</dbReference>
<keyword evidence="5" id="KW-1185">Reference proteome</keyword>
<dbReference type="GO" id="GO:0005739">
    <property type="term" value="C:mitochondrion"/>
    <property type="evidence" value="ECO:0007669"/>
    <property type="project" value="TreeGrafter"/>
</dbReference>
<dbReference type="OrthoDB" id="10251424at2759"/>
<accession>A0A8S1SMV0</accession>
<comment type="similarity">
    <text evidence="2">Belongs to the peptidase M16 family.</text>
</comment>
<dbReference type="PANTHER" id="PTHR11851:SF49">
    <property type="entry name" value="MITOCHONDRIAL-PROCESSING PEPTIDASE SUBUNIT ALPHA"/>
    <property type="match status" value="1"/>
</dbReference>
<organism evidence="4 5">
    <name type="scientific">Paramecium octaurelia</name>
    <dbReference type="NCBI Taxonomy" id="43137"/>
    <lineage>
        <taxon>Eukaryota</taxon>
        <taxon>Sar</taxon>
        <taxon>Alveolata</taxon>
        <taxon>Ciliophora</taxon>
        <taxon>Intramacronucleata</taxon>
        <taxon>Oligohymenophorea</taxon>
        <taxon>Peniculida</taxon>
        <taxon>Parameciidae</taxon>
        <taxon>Paramecium</taxon>
    </lineage>
</organism>
<evidence type="ECO:0000256" key="2">
    <source>
        <dbReference type="ARBA" id="ARBA00007261"/>
    </source>
</evidence>
<dbReference type="PANTHER" id="PTHR11851">
    <property type="entry name" value="METALLOPROTEASE"/>
    <property type="match status" value="1"/>
</dbReference>
<comment type="caution">
    <text evidence="4">The sequence shown here is derived from an EMBL/GenBank/DDBJ whole genome shotgun (WGS) entry which is preliminary data.</text>
</comment>
<dbReference type="AlphaFoldDB" id="A0A8S1SMV0"/>
<name>A0A8S1SMV0_PAROT</name>